<gene>
    <name evidence="6" type="ORF">ERUC_LOCUS6041</name>
</gene>
<dbReference type="GO" id="GO:0008270">
    <property type="term" value="F:zinc ion binding"/>
    <property type="evidence" value="ECO:0007669"/>
    <property type="project" value="UniProtKB-KW"/>
</dbReference>
<evidence type="ECO:0000259" key="5">
    <source>
        <dbReference type="PROSITE" id="PS51999"/>
    </source>
</evidence>
<dbReference type="PROSITE" id="PS51999">
    <property type="entry name" value="ZF_GRF"/>
    <property type="match status" value="1"/>
</dbReference>
<keyword evidence="3" id="KW-0862">Zinc</keyword>
<dbReference type="PANTHER" id="PTHR33248">
    <property type="entry name" value="ZINC ION-BINDING PROTEIN"/>
    <property type="match status" value="1"/>
</dbReference>
<keyword evidence="7" id="KW-1185">Reference proteome</keyword>
<evidence type="ECO:0000313" key="6">
    <source>
        <dbReference type="EMBL" id="CAH8311762.1"/>
    </source>
</evidence>
<organism evidence="6 7">
    <name type="scientific">Eruca vesicaria subsp. sativa</name>
    <name type="common">Garden rocket</name>
    <name type="synonym">Eruca sativa</name>
    <dbReference type="NCBI Taxonomy" id="29727"/>
    <lineage>
        <taxon>Eukaryota</taxon>
        <taxon>Viridiplantae</taxon>
        <taxon>Streptophyta</taxon>
        <taxon>Embryophyta</taxon>
        <taxon>Tracheophyta</taxon>
        <taxon>Spermatophyta</taxon>
        <taxon>Magnoliopsida</taxon>
        <taxon>eudicotyledons</taxon>
        <taxon>Gunneridae</taxon>
        <taxon>Pentapetalae</taxon>
        <taxon>rosids</taxon>
        <taxon>malvids</taxon>
        <taxon>Brassicales</taxon>
        <taxon>Brassicaceae</taxon>
        <taxon>Brassiceae</taxon>
        <taxon>Eruca</taxon>
    </lineage>
</organism>
<dbReference type="Proteomes" id="UP001642260">
    <property type="component" value="Unassembled WGS sequence"/>
</dbReference>
<evidence type="ECO:0000256" key="1">
    <source>
        <dbReference type="ARBA" id="ARBA00022723"/>
    </source>
</evidence>
<feature type="domain" description="GRF-type" evidence="5">
    <location>
        <begin position="106"/>
        <end position="147"/>
    </location>
</feature>
<accession>A0ABC8J319</accession>
<name>A0ABC8J319_ERUVS</name>
<dbReference type="InterPro" id="IPR010666">
    <property type="entry name" value="Znf_GRF"/>
</dbReference>
<comment type="caution">
    <text evidence="6">The sequence shown here is derived from an EMBL/GenBank/DDBJ whole genome shotgun (WGS) entry which is preliminary data.</text>
</comment>
<dbReference type="EMBL" id="CAKOAT010073932">
    <property type="protein sequence ID" value="CAH8311762.1"/>
    <property type="molecule type" value="Genomic_DNA"/>
</dbReference>
<dbReference type="AlphaFoldDB" id="A0ABC8J319"/>
<proteinExistence type="predicted"/>
<evidence type="ECO:0000256" key="2">
    <source>
        <dbReference type="ARBA" id="ARBA00022771"/>
    </source>
</evidence>
<sequence>MGLDYSYSQPSVSVEYGGNSGDTGYIEDLIRQDQAELGYIEEHIRQDEAEEHMGYIEEHIRQANVGYIEEHIRQAELRYSEGHIHQAHVVQYSPQPEVEFGFPQTCYCGARPFLATSNTRSNPGRRFYTCANVDDDDCHVWKWWDVAVMKEMGAMDRHVLQLAEKVDTLTYVNDLDTEQKLLELEKQVGALLRRNRG</sequence>
<reference evidence="6 7" key="1">
    <citation type="submission" date="2022-03" db="EMBL/GenBank/DDBJ databases">
        <authorList>
            <person name="Macdonald S."/>
            <person name="Ahmed S."/>
            <person name="Newling K."/>
        </authorList>
    </citation>
    <scope>NUCLEOTIDE SEQUENCE [LARGE SCALE GENOMIC DNA]</scope>
</reference>
<keyword evidence="1" id="KW-0479">Metal-binding</keyword>
<protein>
    <recommendedName>
        <fullName evidence="5">GRF-type domain-containing protein</fullName>
    </recommendedName>
</protein>
<evidence type="ECO:0000313" key="7">
    <source>
        <dbReference type="Proteomes" id="UP001642260"/>
    </source>
</evidence>
<evidence type="ECO:0000256" key="4">
    <source>
        <dbReference type="PROSITE-ProRule" id="PRU01343"/>
    </source>
</evidence>
<keyword evidence="2 4" id="KW-0863">Zinc-finger</keyword>
<dbReference type="Pfam" id="PF06839">
    <property type="entry name" value="Zn_ribbon_GRF"/>
    <property type="match status" value="1"/>
</dbReference>
<evidence type="ECO:0000256" key="3">
    <source>
        <dbReference type="ARBA" id="ARBA00022833"/>
    </source>
</evidence>